<protein>
    <recommendedName>
        <fullName evidence="7">Pre-mRNA-splicing factor SLU7</fullName>
    </recommendedName>
</protein>
<evidence type="ECO:0000256" key="2">
    <source>
        <dbReference type="ARBA" id="ARBA00007203"/>
    </source>
</evidence>
<dbReference type="Proteomes" id="UP001374535">
    <property type="component" value="Chromosome 2"/>
</dbReference>
<feature type="region of interest" description="Disordered" evidence="8">
    <location>
        <begin position="196"/>
        <end position="227"/>
    </location>
</feature>
<evidence type="ECO:0000256" key="7">
    <source>
        <dbReference type="RuleBase" id="RU367071"/>
    </source>
</evidence>
<evidence type="ECO:0000313" key="10">
    <source>
        <dbReference type="EMBL" id="WVZ20576.1"/>
    </source>
</evidence>
<accession>A0AAQ3P233</accession>
<evidence type="ECO:0000256" key="3">
    <source>
        <dbReference type="ARBA" id="ARBA00022664"/>
    </source>
</evidence>
<comment type="subcellular location">
    <subcellularLocation>
        <location evidence="1 7">Nucleus</location>
    </subcellularLocation>
</comment>
<dbReference type="PANTHER" id="PTHR12942">
    <property type="entry name" value="STEP II SPLICING FACTOR SLU7"/>
    <property type="match status" value="1"/>
</dbReference>
<comment type="subunit">
    <text evidence="7">Associated with the spliceosome.</text>
</comment>
<feature type="compositionally biased region" description="Acidic residues" evidence="8">
    <location>
        <begin position="208"/>
        <end position="220"/>
    </location>
</feature>
<dbReference type="InterPro" id="IPR021715">
    <property type="entry name" value="Slu7_dom"/>
</dbReference>
<reference evidence="10 11" key="1">
    <citation type="journal article" date="2023" name="Life. Sci Alliance">
        <title>Evolutionary insights into 3D genome organization and epigenetic landscape of Vigna mungo.</title>
        <authorList>
            <person name="Junaid A."/>
            <person name="Singh B."/>
            <person name="Bhatia S."/>
        </authorList>
    </citation>
    <scope>NUCLEOTIDE SEQUENCE [LARGE SCALE GENOMIC DNA]</scope>
    <source>
        <strain evidence="10">Urdbean</strain>
    </source>
</reference>
<dbReference type="AlphaFoldDB" id="A0AAQ3P233"/>
<dbReference type="PANTHER" id="PTHR12942:SF2">
    <property type="entry name" value="PRE-MRNA-SPLICING FACTOR SLU7"/>
    <property type="match status" value="1"/>
</dbReference>
<proteinExistence type="inferred from homology"/>
<keyword evidence="6 7" id="KW-0539">Nucleus</keyword>
<keyword evidence="3 7" id="KW-0507">mRNA processing</keyword>
<evidence type="ECO:0000259" key="9">
    <source>
        <dbReference type="Pfam" id="PF11708"/>
    </source>
</evidence>
<evidence type="ECO:0000256" key="1">
    <source>
        <dbReference type="ARBA" id="ARBA00004123"/>
    </source>
</evidence>
<dbReference type="InterPro" id="IPR039974">
    <property type="entry name" value="Splicing_factor_SLU7"/>
</dbReference>
<feature type="domain" description="Pre-mRNA-splicing factor SLU7" evidence="9">
    <location>
        <begin position="155"/>
        <end position="422"/>
    </location>
</feature>
<evidence type="ECO:0000256" key="6">
    <source>
        <dbReference type="ARBA" id="ARBA00023242"/>
    </source>
</evidence>
<sequence length="553" mass="63812">MEPTDLAAVNLAASTYLAVAQPRSWPLVRSEDHRKQIELEEARKAGLAPAELDEDGKEINPHIPQYMSSAPWYLNAERPSLKHQRKWKSDPNYTKSWYDRGAKIHQADKYRKGACENCGAMTHDVKSCMERPRKVGAKWTNTHIAPDEKIETFELDYDGKRDRWNGYDASTYARVIERYEARDEARKKYLKEQQLKKLEKSNQNGEDAASDEDEEEDDLRVDEAKVDESKQMDFAKVEKRVRTTGGGSTGTVRNLRIREDTAKYLLNLDVNSAHYDPKTRSMREDPLPDADPNEKFYGGDNQYRNSGQALEFKELNIHAWEAFEKGQDVHMQAAPSQAELVHKSFLIRSEELKHQTKKTIIEKYGNAADENKPPRALLLGQTEMQVEYDRAGRIIKGQEAALPRSKYEEDIYINNHTTVWGSWWKDHQWGYKCCKQTIRNSYCTGAAGIEAAEAASDLMKANIARKEAATDDPAPLEEKKLATWGTDVPDGLVLDEKLLADALKKEDLRKREEKDERKRKYNVRWNDEVTEEDMEAYRMKKVHHDDPMKDFLH</sequence>
<dbReference type="GO" id="GO:0030628">
    <property type="term" value="F:pre-mRNA 3'-splice site binding"/>
    <property type="evidence" value="ECO:0007669"/>
    <property type="project" value="UniProtKB-UniRule"/>
</dbReference>
<keyword evidence="5 7" id="KW-0508">mRNA splicing</keyword>
<dbReference type="Pfam" id="PF11708">
    <property type="entry name" value="Slu7"/>
    <property type="match status" value="1"/>
</dbReference>
<evidence type="ECO:0000256" key="8">
    <source>
        <dbReference type="SAM" id="MobiDB-lite"/>
    </source>
</evidence>
<dbReference type="EMBL" id="CP144699">
    <property type="protein sequence ID" value="WVZ20576.1"/>
    <property type="molecule type" value="Genomic_DNA"/>
</dbReference>
<evidence type="ECO:0000256" key="5">
    <source>
        <dbReference type="ARBA" id="ARBA00023187"/>
    </source>
</evidence>
<dbReference type="GO" id="GO:0005681">
    <property type="term" value="C:spliceosomal complex"/>
    <property type="evidence" value="ECO:0007669"/>
    <property type="project" value="UniProtKB-UniRule"/>
</dbReference>
<name>A0AAQ3P233_VIGMU</name>
<evidence type="ECO:0000313" key="11">
    <source>
        <dbReference type="Proteomes" id="UP001374535"/>
    </source>
</evidence>
<keyword evidence="11" id="KW-1185">Reference proteome</keyword>
<comment type="similarity">
    <text evidence="2 7">Belongs to the SLU7 family.</text>
</comment>
<gene>
    <name evidence="10" type="ORF">V8G54_007898</name>
</gene>
<keyword evidence="4 7" id="KW-0747">Spliceosome</keyword>
<dbReference type="GO" id="GO:0000398">
    <property type="term" value="P:mRNA splicing, via spliceosome"/>
    <property type="evidence" value="ECO:0007669"/>
    <property type="project" value="UniProtKB-UniRule"/>
</dbReference>
<evidence type="ECO:0000256" key="4">
    <source>
        <dbReference type="ARBA" id="ARBA00022728"/>
    </source>
</evidence>
<organism evidence="10 11">
    <name type="scientific">Vigna mungo</name>
    <name type="common">Black gram</name>
    <name type="synonym">Phaseolus mungo</name>
    <dbReference type="NCBI Taxonomy" id="3915"/>
    <lineage>
        <taxon>Eukaryota</taxon>
        <taxon>Viridiplantae</taxon>
        <taxon>Streptophyta</taxon>
        <taxon>Embryophyta</taxon>
        <taxon>Tracheophyta</taxon>
        <taxon>Spermatophyta</taxon>
        <taxon>Magnoliopsida</taxon>
        <taxon>eudicotyledons</taxon>
        <taxon>Gunneridae</taxon>
        <taxon>Pentapetalae</taxon>
        <taxon>rosids</taxon>
        <taxon>fabids</taxon>
        <taxon>Fabales</taxon>
        <taxon>Fabaceae</taxon>
        <taxon>Papilionoideae</taxon>
        <taxon>50 kb inversion clade</taxon>
        <taxon>NPAAA clade</taxon>
        <taxon>indigoferoid/millettioid clade</taxon>
        <taxon>Phaseoleae</taxon>
        <taxon>Vigna</taxon>
    </lineage>
</organism>
<comment type="function">
    <text evidence="7">Involved in pre-mRNA splicing.</text>
</comment>